<dbReference type="SMART" id="SM00220">
    <property type="entry name" value="S_TKc"/>
    <property type="match status" value="1"/>
</dbReference>
<protein>
    <submittedName>
        <fullName evidence="2">Kinase/ NEK / Serine/threonine protein kinase</fullName>
    </submittedName>
</protein>
<dbReference type="GO" id="GO:0005524">
    <property type="term" value="F:ATP binding"/>
    <property type="evidence" value="ECO:0007669"/>
    <property type="project" value="InterPro"/>
</dbReference>
<evidence type="ECO:0000259" key="1">
    <source>
        <dbReference type="PROSITE" id="PS50011"/>
    </source>
</evidence>
<dbReference type="InterPro" id="IPR053083">
    <property type="entry name" value="TF_kinase-domain_protein"/>
</dbReference>
<name>A0A132NUR1_GIAIN</name>
<reference evidence="2 3" key="1">
    <citation type="journal article" date="2015" name="Mol. Biochem. Parasitol.">
        <title>Identification of polymorphic genes for use in assemblage B genotyping assays through comparative genomics of multiple assemblage B Giardia duodenalis isolates.</title>
        <authorList>
            <person name="Wielinga C."/>
            <person name="Thompson R.C."/>
            <person name="Monis P."/>
            <person name="Ryan U."/>
        </authorList>
    </citation>
    <scope>NUCLEOTIDE SEQUENCE [LARGE SCALE GENOMIC DNA]</scope>
    <source>
        <strain evidence="2 3">BAH15c1</strain>
    </source>
</reference>
<comment type="caution">
    <text evidence="2">The sequence shown here is derived from an EMBL/GenBank/DDBJ whole genome shotgun (WGS) entry which is preliminary data.</text>
</comment>
<dbReference type="FunFam" id="1.10.510.10:FF:001655">
    <property type="entry name" value="Kinase, NEK"/>
    <property type="match status" value="1"/>
</dbReference>
<dbReference type="Proteomes" id="UP000070089">
    <property type="component" value="Unassembled WGS sequence"/>
</dbReference>
<proteinExistence type="predicted"/>
<sequence length="408" mass="47427">MELSFNDPLGFLLKNPRPDQHFAMTQHSPAAQTSLIKPYAEHPLIVRSFDDIYTRKTLLHKGSDVSIYVAVLTTSMEQVISKEIYYQPEDEDIVFALTDELRYISYMSNRCLQPILDVFFQRPERRIIAVYAPVNGLSLRQIIAHNTKHNVRISESDMWRIVGQISGALYYLHFVQSLHRLVKNANTDTFTESAREEDFAAMYRFYRDRPENFCSDDIQYKNFQLKELARVSNHLVREKSMELYEYACQIIPILHKEITPDNLIVDSAGYLVLCNANPYRVLSHEYGPYDSPELQTFGIFSEATDLYSVGLILYELLTCRKYLEQSVDSHWCPRQLPNTLCFDGYSTHLRNLVRGLLHPDPALRPLLTDIMRLPRLKDSFHGLDSVGKISPIYKNLLLHNYTDLARFK</sequence>
<dbReference type="PROSITE" id="PS50011">
    <property type="entry name" value="PROTEIN_KINASE_DOM"/>
    <property type="match status" value="1"/>
</dbReference>
<accession>A0A132NUR1</accession>
<evidence type="ECO:0000313" key="2">
    <source>
        <dbReference type="EMBL" id="KWX13432.1"/>
    </source>
</evidence>
<dbReference type="InterPro" id="IPR011009">
    <property type="entry name" value="Kinase-like_dom_sf"/>
</dbReference>
<gene>
    <name evidence="2" type="ORF">QR46_2554</name>
</gene>
<dbReference type="Gene3D" id="1.10.510.10">
    <property type="entry name" value="Transferase(Phosphotransferase) domain 1"/>
    <property type="match status" value="2"/>
</dbReference>
<dbReference type="AlphaFoldDB" id="A0A132NUR1"/>
<dbReference type="OrthoDB" id="4062651at2759"/>
<dbReference type="PANTHER" id="PTHR44305">
    <property type="entry name" value="SI:DKEY-192D15.2-RELATED"/>
    <property type="match status" value="1"/>
</dbReference>
<feature type="domain" description="Protein kinase" evidence="1">
    <location>
        <begin position="53"/>
        <end position="376"/>
    </location>
</feature>
<dbReference type="VEuPathDB" id="GiardiaDB:QR46_2554"/>
<keyword evidence="2" id="KW-0808">Transferase</keyword>
<keyword evidence="2" id="KW-0723">Serine/threonine-protein kinase</keyword>
<evidence type="ECO:0000313" key="3">
    <source>
        <dbReference type="Proteomes" id="UP000070089"/>
    </source>
</evidence>
<dbReference type="InterPro" id="IPR000719">
    <property type="entry name" value="Prot_kinase_dom"/>
</dbReference>
<dbReference type="Gene3D" id="3.30.200.20">
    <property type="entry name" value="Phosphorylase Kinase, domain 1"/>
    <property type="match status" value="1"/>
</dbReference>
<dbReference type="PANTHER" id="PTHR44305:SF24">
    <property type="entry name" value="TYROSINE-PROTEIN KINASE C03B1.5-RELATED"/>
    <property type="match status" value="1"/>
</dbReference>
<keyword evidence="2" id="KW-0418">Kinase</keyword>
<organism evidence="2 3">
    <name type="scientific">Giardia duodenalis assemblage B</name>
    <dbReference type="NCBI Taxonomy" id="1394984"/>
    <lineage>
        <taxon>Eukaryota</taxon>
        <taxon>Metamonada</taxon>
        <taxon>Diplomonadida</taxon>
        <taxon>Hexamitidae</taxon>
        <taxon>Giardiinae</taxon>
        <taxon>Giardia</taxon>
    </lineage>
</organism>
<dbReference type="EMBL" id="JXTI01000069">
    <property type="protein sequence ID" value="KWX13432.1"/>
    <property type="molecule type" value="Genomic_DNA"/>
</dbReference>
<dbReference type="SUPFAM" id="SSF56112">
    <property type="entry name" value="Protein kinase-like (PK-like)"/>
    <property type="match status" value="2"/>
</dbReference>
<dbReference type="GO" id="GO:0004674">
    <property type="term" value="F:protein serine/threonine kinase activity"/>
    <property type="evidence" value="ECO:0007669"/>
    <property type="project" value="UniProtKB-KW"/>
</dbReference>